<reference evidence="1 2" key="1">
    <citation type="journal article" date="2016" name="Nat. Commun.">
        <title>Thousands of microbial genomes shed light on interconnected biogeochemical processes in an aquifer system.</title>
        <authorList>
            <person name="Anantharaman K."/>
            <person name="Brown C.T."/>
            <person name="Hug L.A."/>
            <person name="Sharon I."/>
            <person name="Castelle C.J."/>
            <person name="Probst A.J."/>
            <person name="Thomas B.C."/>
            <person name="Singh A."/>
            <person name="Wilkins M.J."/>
            <person name="Karaoz U."/>
            <person name="Brodie E.L."/>
            <person name="Williams K.H."/>
            <person name="Hubbard S.S."/>
            <person name="Banfield J.F."/>
        </authorList>
    </citation>
    <scope>NUCLEOTIDE SEQUENCE [LARGE SCALE GENOMIC DNA]</scope>
</reference>
<name>A0A1F6SWQ4_9PROT</name>
<dbReference type="AlphaFoldDB" id="A0A1F6SWQ4"/>
<sequence>MAYLFLHLVDRSAFNILGSATRDIVIDNIAFLVVTDLVAAASDEGASQDDRVAMANEMLGALNSRSKIYSQCRSIVGEGFPSSVVRHN</sequence>
<organism evidence="1 2">
    <name type="scientific">Candidatus Muproteobacteria bacterium RBG_16_64_10</name>
    <dbReference type="NCBI Taxonomy" id="1817757"/>
    <lineage>
        <taxon>Bacteria</taxon>
        <taxon>Pseudomonadati</taxon>
        <taxon>Pseudomonadota</taxon>
        <taxon>Candidatus Muproteobacteria</taxon>
    </lineage>
</organism>
<protein>
    <submittedName>
        <fullName evidence="1">Uncharacterized protein</fullName>
    </submittedName>
</protein>
<dbReference type="EMBL" id="MFSR01000092">
    <property type="protein sequence ID" value="OGI37381.1"/>
    <property type="molecule type" value="Genomic_DNA"/>
</dbReference>
<accession>A0A1F6SWQ4</accession>
<gene>
    <name evidence="1" type="ORF">A2V91_03960</name>
</gene>
<dbReference type="Proteomes" id="UP000179334">
    <property type="component" value="Unassembled WGS sequence"/>
</dbReference>
<evidence type="ECO:0000313" key="2">
    <source>
        <dbReference type="Proteomes" id="UP000179334"/>
    </source>
</evidence>
<evidence type="ECO:0000313" key="1">
    <source>
        <dbReference type="EMBL" id="OGI37381.1"/>
    </source>
</evidence>
<comment type="caution">
    <text evidence="1">The sequence shown here is derived from an EMBL/GenBank/DDBJ whole genome shotgun (WGS) entry which is preliminary data.</text>
</comment>
<proteinExistence type="predicted"/>